<evidence type="ECO:0000313" key="3">
    <source>
        <dbReference type="Proteomes" id="UP001238540"/>
    </source>
</evidence>
<gene>
    <name evidence="2" type="ORF">QWZ16_09495</name>
</gene>
<keyword evidence="1" id="KW-0472">Membrane</keyword>
<feature type="transmembrane region" description="Helical" evidence="1">
    <location>
        <begin position="74"/>
        <end position="90"/>
    </location>
</feature>
<accession>A0ABT8BS15</accession>
<reference evidence="3" key="1">
    <citation type="journal article" date="2019" name="Int. J. Syst. Evol. Microbiol.">
        <title>The Global Catalogue of Microorganisms (GCM) 10K type strain sequencing project: providing services to taxonomists for standard genome sequencing and annotation.</title>
        <authorList>
            <consortium name="The Broad Institute Genomics Platform"/>
            <consortium name="The Broad Institute Genome Sequencing Center for Infectious Disease"/>
            <person name="Wu L."/>
            <person name="Ma J."/>
        </authorList>
    </citation>
    <scope>NUCLEOTIDE SEQUENCE [LARGE SCALE GENOMIC DNA]</scope>
    <source>
        <strain evidence="3">CECT 7398</strain>
    </source>
</reference>
<comment type="caution">
    <text evidence="2">The sequence shown here is derived from an EMBL/GenBank/DDBJ whole genome shotgun (WGS) entry which is preliminary data.</text>
</comment>
<dbReference type="InterPro" id="IPR021125">
    <property type="entry name" value="DUF2127"/>
</dbReference>
<dbReference type="RefSeq" id="WP_290311666.1">
    <property type="nucleotide sequence ID" value="NZ_JAUFQC010000001.1"/>
</dbReference>
<evidence type="ECO:0000313" key="2">
    <source>
        <dbReference type="EMBL" id="MDN3609932.1"/>
    </source>
</evidence>
<keyword evidence="1" id="KW-0812">Transmembrane</keyword>
<dbReference type="Proteomes" id="UP001238540">
    <property type="component" value="Unassembled WGS sequence"/>
</dbReference>
<proteinExistence type="predicted"/>
<feature type="transmembrane region" description="Helical" evidence="1">
    <location>
        <begin position="12"/>
        <end position="35"/>
    </location>
</feature>
<organism evidence="2 3">
    <name type="scientific">Vibrio ostreicida</name>
    <dbReference type="NCBI Taxonomy" id="526588"/>
    <lineage>
        <taxon>Bacteria</taxon>
        <taxon>Pseudomonadati</taxon>
        <taxon>Pseudomonadota</taxon>
        <taxon>Gammaproteobacteria</taxon>
        <taxon>Vibrionales</taxon>
        <taxon>Vibrionaceae</taxon>
        <taxon>Vibrio</taxon>
    </lineage>
</organism>
<name>A0ABT8BS15_9VIBR</name>
<dbReference type="EMBL" id="JAUFQC010000001">
    <property type="protein sequence ID" value="MDN3609932.1"/>
    <property type="molecule type" value="Genomic_DNA"/>
</dbReference>
<feature type="transmembrane region" description="Helical" evidence="1">
    <location>
        <begin position="102"/>
        <end position="121"/>
    </location>
</feature>
<sequence>MTPHSVKSGLKMIALLEGVKGLLSLIVAIGLHTLAGQNLQQWAESLVLHAHLNPAHHLPGIFIQAMEKVPQDNIPLIISGAIAYTVLRWLEAYGLWRGQRWTEWLALVSSALYIPFEIYGLVYYPSLLGFCVLFVNLAIVIYIARSLFAQSVEGTCDKSYPAAPSSS</sequence>
<keyword evidence="3" id="KW-1185">Reference proteome</keyword>
<keyword evidence="1" id="KW-1133">Transmembrane helix</keyword>
<protein>
    <submittedName>
        <fullName evidence="2">DUF2127 domain-containing protein</fullName>
    </submittedName>
</protein>
<feature type="transmembrane region" description="Helical" evidence="1">
    <location>
        <begin position="127"/>
        <end position="144"/>
    </location>
</feature>
<evidence type="ECO:0000256" key="1">
    <source>
        <dbReference type="SAM" id="Phobius"/>
    </source>
</evidence>
<dbReference type="Pfam" id="PF09900">
    <property type="entry name" value="DUF2127"/>
    <property type="match status" value="1"/>
</dbReference>